<dbReference type="GeneID" id="81354751"/>
<evidence type="ECO:0000313" key="1">
    <source>
        <dbReference type="EMBL" id="KAJ5102749.1"/>
    </source>
</evidence>
<protein>
    <submittedName>
        <fullName evidence="1">Uncharacterized protein</fullName>
    </submittedName>
</protein>
<proteinExistence type="predicted"/>
<reference evidence="1" key="2">
    <citation type="journal article" date="2023" name="IMA Fungus">
        <title>Comparative genomic study of the Penicillium genus elucidates a diverse pangenome and 15 lateral gene transfer events.</title>
        <authorList>
            <person name="Petersen C."/>
            <person name="Sorensen T."/>
            <person name="Nielsen M.R."/>
            <person name="Sondergaard T.E."/>
            <person name="Sorensen J.L."/>
            <person name="Fitzpatrick D.A."/>
            <person name="Frisvad J.C."/>
            <person name="Nielsen K.L."/>
        </authorList>
    </citation>
    <scope>NUCLEOTIDE SEQUENCE</scope>
    <source>
        <strain evidence="1">IBT 30761</strain>
    </source>
</reference>
<organism evidence="1 2">
    <name type="scientific">Penicillium argentinense</name>
    <dbReference type="NCBI Taxonomy" id="1131581"/>
    <lineage>
        <taxon>Eukaryota</taxon>
        <taxon>Fungi</taxon>
        <taxon>Dikarya</taxon>
        <taxon>Ascomycota</taxon>
        <taxon>Pezizomycotina</taxon>
        <taxon>Eurotiomycetes</taxon>
        <taxon>Eurotiomycetidae</taxon>
        <taxon>Eurotiales</taxon>
        <taxon>Aspergillaceae</taxon>
        <taxon>Penicillium</taxon>
    </lineage>
</organism>
<dbReference type="Proteomes" id="UP001149074">
    <property type="component" value="Unassembled WGS sequence"/>
</dbReference>
<dbReference type="EMBL" id="JAPQKI010000004">
    <property type="protein sequence ID" value="KAJ5102749.1"/>
    <property type="molecule type" value="Genomic_DNA"/>
</dbReference>
<dbReference type="AlphaFoldDB" id="A0A9W9KDU8"/>
<sequence length="275" mass="30091">MDLRPWMQYDVGLSRYLGYEEGMTEPNHWLLEPLAVGTTGCGNHWLWEPLAVGTTGCERGRDVIKMTVSMIQQCAEALQYEQAILITSAVVQSKVIGGMGTKRPDFVKAGSDKAGCLRQNLRISDEISDDDEDRLSQQGKFVRARTQTAEWVRLVGFSDSISGPSGAIISPQWSLHQACPIGPLRTDGLALCVLLPGDGIKHCRWDAILHRMGRARDCETICFDARYPTTTPVSADAAESGQAAESHPNGTLIKTGLTHQLLYSGSLLSFSAQLR</sequence>
<accession>A0A9W9KDU8</accession>
<name>A0A9W9KDU8_9EURO</name>
<dbReference type="RefSeq" id="XP_056476129.1">
    <property type="nucleotide sequence ID" value="XM_056615772.1"/>
</dbReference>
<reference evidence="1" key="1">
    <citation type="submission" date="2022-11" db="EMBL/GenBank/DDBJ databases">
        <authorList>
            <person name="Petersen C."/>
        </authorList>
    </citation>
    <scope>NUCLEOTIDE SEQUENCE</scope>
    <source>
        <strain evidence="1">IBT 30761</strain>
    </source>
</reference>
<evidence type="ECO:0000313" key="2">
    <source>
        <dbReference type="Proteomes" id="UP001149074"/>
    </source>
</evidence>
<comment type="caution">
    <text evidence="1">The sequence shown here is derived from an EMBL/GenBank/DDBJ whole genome shotgun (WGS) entry which is preliminary data.</text>
</comment>
<keyword evidence="2" id="KW-1185">Reference proteome</keyword>
<gene>
    <name evidence="1" type="ORF">N7532_003278</name>
</gene>